<dbReference type="CDD" id="cd07377">
    <property type="entry name" value="WHTH_GntR"/>
    <property type="match status" value="1"/>
</dbReference>
<keyword evidence="1" id="KW-0805">Transcription regulation</keyword>
<evidence type="ECO:0000313" key="5">
    <source>
        <dbReference type="EMBL" id="MEJ8572867.1"/>
    </source>
</evidence>
<dbReference type="SUPFAM" id="SSF48008">
    <property type="entry name" value="GntR ligand-binding domain-like"/>
    <property type="match status" value="1"/>
</dbReference>
<evidence type="ECO:0000256" key="3">
    <source>
        <dbReference type="ARBA" id="ARBA00023163"/>
    </source>
</evidence>
<dbReference type="Proteomes" id="UP001378188">
    <property type="component" value="Unassembled WGS sequence"/>
</dbReference>
<dbReference type="GO" id="GO:0003677">
    <property type="term" value="F:DNA binding"/>
    <property type="evidence" value="ECO:0007669"/>
    <property type="project" value="UniProtKB-KW"/>
</dbReference>
<dbReference type="GO" id="GO:0003700">
    <property type="term" value="F:DNA-binding transcription factor activity"/>
    <property type="evidence" value="ECO:0007669"/>
    <property type="project" value="InterPro"/>
</dbReference>
<dbReference type="InterPro" id="IPR036390">
    <property type="entry name" value="WH_DNA-bd_sf"/>
</dbReference>
<evidence type="ECO:0000256" key="2">
    <source>
        <dbReference type="ARBA" id="ARBA00023125"/>
    </source>
</evidence>
<sequence length="242" mass="26807">MARAAKAGSALRRDKGATGAFAFDEGSQRDRAYAEIRRRILENEIRPGVQMLETEVADMLAMSRTPVREALIKLEEEGLVEVRPRHGMRVKPVSPEDMREIYDVLTSLEATAACLTARRNLSEDELAGFDAAVAAMDAALESGDLRAWAIADQAFHDHLVISSGNRRLQDIVATIRDQAHRVRMATLTLRPLPTASNDDHRAVVAAIRLGDADAARRIHREHRKRSGKMLVELLERLGLAAM</sequence>
<gene>
    <name evidence="5" type="ORF">V3328_15360</name>
</gene>
<evidence type="ECO:0000256" key="1">
    <source>
        <dbReference type="ARBA" id="ARBA00023015"/>
    </source>
</evidence>
<dbReference type="SMART" id="SM00345">
    <property type="entry name" value="HTH_GNTR"/>
    <property type="match status" value="1"/>
</dbReference>
<protein>
    <submittedName>
        <fullName evidence="5">GntR family transcriptional regulator</fullName>
    </submittedName>
</protein>
<feature type="domain" description="HTH gntR-type" evidence="4">
    <location>
        <begin position="26"/>
        <end position="93"/>
    </location>
</feature>
<organism evidence="5 6">
    <name type="scientific">Microbaculum marinum</name>
    <dbReference type="NCBI Taxonomy" id="1764581"/>
    <lineage>
        <taxon>Bacteria</taxon>
        <taxon>Pseudomonadati</taxon>
        <taxon>Pseudomonadota</taxon>
        <taxon>Alphaproteobacteria</taxon>
        <taxon>Hyphomicrobiales</taxon>
        <taxon>Tepidamorphaceae</taxon>
        <taxon>Microbaculum</taxon>
    </lineage>
</organism>
<dbReference type="Gene3D" id="1.20.120.530">
    <property type="entry name" value="GntR ligand-binding domain-like"/>
    <property type="match status" value="1"/>
</dbReference>
<dbReference type="InterPro" id="IPR011711">
    <property type="entry name" value="GntR_C"/>
</dbReference>
<evidence type="ECO:0000313" key="6">
    <source>
        <dbReference type="Proteomes" id="UP001378188"/>
    </source>
</evidence>
<keyword evidence="3" id="KW-0804">Transcription</keyword>
<comment type="caution">
    <text evidence="5">The sequence shown here is derived from an EMBL/GenBank/DDBJ whole genome shotgun (WGS) entry which is preliminary data.</text>
</comment>
<dbReference type="Pfam" id="PF07729">
    <property type="entry name" value="FCD"/>
    <property type="match status" value="1"/>
</dbReference>
<dbReference type="Gene3D" id="1.10.10.10">
    <property type="entry name" value="Winged helix-like DNA-binding domain superfamily/Winged helix DNA-binding domain"/>
    <property type="match status" value="1"/>
</dbReference>
<dbReference type="InterPro" id="IPR000524">
    <property type="entry name" value="Tscrpt_reg_HTH_GntR"/>
</dbReference>
<keyword evidence="2" id="KW-0238">DNA-binding</keyword>
<accession>A0AAW9RKU0</accession>
<dbReference type="PROSITE" id="PS50949">
    <property type="entry name" value="HTH_GNTR"/>
    <property type="match status" value="1"/>
</dbReference>
<dbReference type="InterPro" id="IPR008920">
    <property type="entry name" value="TF_FadR/GntR_C"/>
</dbReference>
<dbReference type="AlphaFoldDB" id="A0AAW9RKU0"/>
<keyword evidence="6" id="KW-1185">Reference proteome</keyword>
<evidence type="ECO:0000259" key="4">
    <source>
        <dbReference type="PROSITE" id="PS50949"/>
    </source>
</evidence>
<dbReference type="RefSeq" id="WP_340330564.1">
    <property type="nucleotide sequence ID" value="NZ_JAZHOF010000006.1"/>
</dbReference>
<reference evidence="5 6" key="1">
    <citation type="submission" date="2024-02" db="EMBL/GenBank/DDBJ databases">
        <title>Genome analysis and characterization of Microbaculum marinisediminis sp. nov., isolated from marine sediment.</title>
        <authorList>
            <person name="Du Z.-J."/>
            <person name="Ye Y.-Q."/>
            <person name="Zhang Z.-R."/>
            <person name="Yuan S.-M."/>
            <person name="Zhang X.-Y."/>
        </authorList>
    </citation>
    <scope>NUCLEOTIDE SEQUENCE [LARGE SCALE GENOMIC DNA]</scope>
    <source>
        <strain evidence="5 6">SDUM1044001</strain>
    </source>
</reference>
<dbReference type="PANTHER" id="PTHR43537:SF5">
    <property type="entry name" value="UXU OPERON TRANSCRIPTIONAL REGULATOR"/>
    <property type="match status" value="1"/>
</dbReference>
<name>A0AAW9RKU0_9HYPH</name>
<dbReference type="EMBL" id="JAZHOF010000006">
    <property type="protein sequence ID" value="MEJ8572867.1"/>
    <property type="molecule type" value="Genomic_DNA"/>
</dbReference>
<dbReference type="SUPFAM" id="SSF46785">
    <property type="entry name" value="Winged helix' DNA-binding domain"/>
    <property type="match status" value="1"/>
</dbReference>
<proteinExistence type="predicted"/>
<dbReference type="InterPro" id="IPR036388">
    <property type="entry name" value="WH-like_DNA-bd_sf"/>
</dbReference>
<dbReference type="Pfam" id="PF00392">
    <property type="entry name" value="GntR"/>
    <property type="match status" value="1"/>
</dbReference>
<dbReference type="SMART" id="SM00895">
    <property type="entry name" value="FCD"/>
    <property type="match status" value="1"/>
</dbReference>
<dbReference type="PANTHER" id="PTHR43537">
    <property type="entry name" value="TRANSCRIPTIONAL REGULATOR, GNTR FAMILY"/>
    <property type="match status" value="1"/>
</dbReference>
<dbReference type="PRINTS" id="PR00035">
    <property type="entry name" value="HTHGNTR"/>
</dbReference>